<keyword evidence="3" id="KW-1185">Reference proteome</keyword>
<dbReference type="AlphaFoldDB" id="A0A0N8W0T4"/>
<reference evidence="2 3" key="1">
    <citation type="submission" date="2015-10" db="EMBL/GenBank/DDBJ databases">
        <title>Corynebacteirum lowii and Corynebacterium oculi species nova, derived from human clinical disease and and emended description of Corynebacterium mastiditis.</title>
        <authorList>
            <person name="Bernard K."/>
            <person name="Pacheco A.L."/>
            <person name="Mcdougall C."/>
            <person name="Burtx T."/>
            <person name="Weibe D."/>
            <person name="Tyler S."/>
            <person name="Olson A.B."/>
            <person name="Cnockaert M."/>
            <person name="Eguchi H."/>
            <person name="Kuwahara T."/>
            <person name="Nakayama-Imaohji H."/>
            <person name="Boudewijins M."/>
            <person name="Van Hoecke F."/>
            <person name="Bernier A.-M."/>
            <person name="Vandamme P."/>
        </authorList>
    </citation>
    <scope>NUCLEOTIDE SEQUENCE [LARGE SCALE GENOMIC DNA]</scope>
    <source>
        <strain evidence="2 3">NML 130206</strain>
    </source>
</reference>
<name>A0A0N8W0T4_9CORY</name>
<keyword evidence="1" id="KW-1133">Transmembrane helix</keyword>
<dbReference type="STRING" id="1544413.Clow_00646"/>
<evidence type="ECO:0000256" key="1">
    <source>
        <dbReference type="SAM" id="Phobius"/>
    </source>
</evidence>
<evidence type="ECO:0000313" key="2">
    <source>
        <dbReference type="EMBL" id="KQB87586.1"/>
    </source>
</evidence>
<dbReference type="Proteomes" id="UP000050488">
    <property type="component" value="Unassembled WGS sequence"/>
</dbReference>
<sequence length="56" mass="6087">MIAQDRGLSVFVVVRAARDLVGVDGLGFCGFWVVMLLALVLGVVVVLWVWLVAVCR</sequence>
<organism evidence="2 3">
    <name type="scientific">Corynebacterium lowii</name>
    <dbReference type="NCBI Taxonomy" id="1544413"/>
    <lineage>
        <taxon>Bacteria</taxon>
        <taxon>Bacillati</taxon>
        <taxon>Actinomycetota</taxon>
        <taxon>Actinomycetes</taxon>
        <taxon>Mycobacteriales</taxon>
        <taxon>Corynebacteriaceae</taxon>
        <taxon>Corynebacterium</taxon>
    </lineage>
</organism>
<evidence type="ECO:0000313" key="3">
    <source>
        <dbReference type="Proteomes" id="UP000050488"/>
    </source>
</evidence>
<comment type="caution">
    <text evidence="2">The sequence shown here is derived from an EMBL/GenBank/DDBJ whole genome shotgun (WGS) entry which is preliminary data.</text>
</comment>
<dbReference type="RefSeq" id="WP_156334562.1">
    <property type="nucleotide sequence ID" value="NZ_JAUSQY010000001.1"/>
</dbReference>
<protein>
    <submittedName>
        <fullName evidence="2">Uncharacterized protein</fullName>
    </submittedName>
</protein>
<keyword evidence="1" id="KW-0812">Transmembrane</keyword>
<keyword evidence="1" id="KW-0472">Membrane</keyword>
<gene>
    <name evidence="2" type="ORF">Clow_00646</name>
</gene>
<accession>A0A0N8W0T4</accession>
<dbReference type="EMBL" id="LKEV01000001">
    <property type="protein sequence ID" value="KQB87586.1"/>
    <property type="molecule type" value="Genomic_DNA"/>
</dbReference>
<proteinExistence type="predicted"/>
<dbReference type="PATRIC" id="fig|1544413.3.peg.649"/>
<feature type="transmembrane region" description="Helical" evidence="1">
    <location>
        <begin position="30"/>
        <end position="53"/>
    </location>
</feature>